<evidence type="ECO:0000313" key="4">
    <source>
        <dbReference type="Proteomes" id="UP000027586"/>
    </source>
</evidence>
<evidence type="ECO:0000256" key="2">
    <source>
        <dbReference type="SAM" id="Phobius"/>
    </source>
</evidence>
<sequence>MTTTTTITSTDPQQQETRSSQCLSIASRCESNHSDDTACNDDVDQEEKQGTHDEKTQSYAGHDQSPPDGGYGWLVVLGSFLSLFTVFGTIFSWGG</sequence>
<protein>
    <submittedName>
        <fullName evidence="3">Mfs transporter</fullName>
    </submittedName>
</protein>
<feature type="region of interest" description="Disordered" evidence="1">
    <location>
        <begin position="1"/>
        <end position="67"/>
    </location>
</feature>
<name>A0A068RJX0_9FUNG</name>
<keyword evidence="4" id="KW-1185">Reference proteome</keyword>
<keyword evidence="2" id="KW-1133">Transmembrane helix</keyword>
<organism evidence="3 4">
    <name type="scientific">Lichtheimia corymbifera JMRC:FSU:9682</name>
    <dbReference type="NCBI Taxonomy" id="1263082"/>
    <lineage>
        <taxon>Eukaryota</taxon>
        <taxon>Fungi</taxon>
        <taxon>Fungi incertae sedis</taxon>
        <taxon>Mucoromycota</taxon>
        <taxon>Mucoromycotina</taxon>
        <taxon>Mucoromycetes</taxon>
        <taxon>Mucorales</taxon>
        <taxon>Lichtheimiaceae</taxon>
        <taxon>Lichtheimia</taxon>
    </lineage>
</organism>
<keyword evidence="2" id="KW-0472">Membrane</keyword>
<feature type="compositionally biased region" description="Low complexity" evidence="1">
    <location>
        <begin position="1"/>
        <end position="10"/>
    </location>
</feature>
<feature type="transmembrane region" description="Helical" evidence="2">
    <location>
        <begin position="71"/>
        <end position="93"/>
    </location>
</feature>
<dbReference type="AlphaFoldDB" id="A0A068RJX0"/>
<evidence type="ECO:0000313" key="3">
    <source>
        <dbReference type="EMBL" id="CDH49271.1"/>
    </source>
</evidence>
<evidence type="ECO:0000256" key="1">
    <source>
        <dbReference type="SAM" id="MobiDB-lite"/>
    </source>
</evidence>
<feature type="compositionally biased region" description="Basic and acidic residues" evidence="1">
    <location>
        <begin position="46"/>
        <end position="56"/>
    </location>
</feature>
<dbReference type="VEuPathDB" id="FungiDB:LCOR_01020.1"/>
<dbReference type="OrthoDB" id="6499973at2759"/>
<gene>
    <name evidence="3" type="ORF">LCOR_01020.1</name>
</gene>
<proteinExistence type="predicted"/>
<accession>A0A068RJX0</accession>
<dbReference type="Proteomes" id="UP000027586">
    <property type="component" value="Unassembled WGS sequence"/>
</dbReference>
<feature type="compositionally biased region" description="Polar residues" evidence="1">
    <location>
        <begin position="11"/>
        <end position="24"/>
    </location>
</feature>
<dbReference type="EMBL" id="CBTN010000003">
    <property type="protein sequence ID" value="CDH49271.1"/>
    <property type="molecule type" value="Genomic_DNA"/>
</dbReference>
<keyword evidence="2" id="KW-0812">Transmembrane</keyword>
<reference evidence="3" key="1">
    <citation type="submission" date="2013-08" db="EMBL/GenBank/DDBJ databases">
        <title>Gene expansion shapes genome architecture in the human pathogen Lichtheimia corymbifera: an evolutionary genomics analysis in the ancient terrestrial Mucorales (Mucoromycotina).</title>
        <authorList>
            <person name="Schwartze V.U."/>
            <person name="Winter S."/>
            <person name="Shelest E."/>
            <person name="Marcet-Houben M."/>
            <person name="Horn F."/>
            <person name="Wehner S."/>
            <person name="Hoffmann K."/>
            <person name="Riege K."/>
            <person name="Sammeth M."/>
            <person name="Nowrousian M."/>
            <person name="Valiante V."/>
            <person name="Linde J."/>
            <person name="Jacobsen I.D."/>
            <person name="Marz M."/>
            <person name="Brakhage A.A."/>
            <person name="Gabaldon T."/>
            <person name="Bocker S."/>
            <person name="Voigt K."/>
        </authorList>
    </citation>
    <scope>NUCLEOTIDE SEQUENCE [LARGE SCALE GENOMIC DNA]</scope>
    <source>
        <strain evidence="3">FSU 9682</strain>
    </source>
</reference>
<comment type="caution">
    <text evidence="3">The sequence shown here is derived from an EMBL/GenBank/DDBJ whole genome shotgun (WGS) entry which is preliminary data.</text>
</comment>